<dbReference type="OrthoDB" id="10052506at2759"/>
<evidence type="ECO:0000256" key="3">
    <source>
        <dbReference type="ARBA" id="ARBA00022692"/>
    </source>
</evidence>
<accession>A0A8X6TXD8</accession>
<comment type="caution">
    <text evidence="7">The sequence shown here is derived from an EMBL/GenBank/DDBJ whole genome shotgun (WGS) entry which is preliminary data.</text>
</comment>
<comment type="similarity">
    <text evidence="2">Belongs to the SMIM12 family.</text>
</comment>
<evidence type="ECO:0000256" key="5">
    <source>
        <dbReference type="ARBA" id="ARBA00023136"/>
    </source>
</evidence>
<keyword evidence="8" id="KW-1185">Reference proteome</keyword>
<keyword evidence="4 6" id="KW-1133">Transmembrane helix</keyword>
<organism evidence="7 8">
    <name type="scientific">Nephila pilipes</name>
    <name type="common">Giant wood spider</name>
    <name type="synonym">Nephila maculata</name>
    <dbReference type="NCBI Taxonomy" id="299642"/>
    <lineage>
        <taxon>Eukaryota</taxon>
        <taxon>Metazoa</taxon>
        <taxon>Ecdysozoa</taxon>
        <taxon>Arthropoda</taxon>
        <taxon>Chelicerata</taxon>
        <taxon>Arachnida</taxon>
        <taxon>Araneae</taxon>
        <taxon>Araneomorphae</taxon>
        <taxon>Entelegynae</taxon>
        <taxon>Araneoidea</taxon>
        <taxon>Nephilidae</taxon>
        <taxon>Nephila</taxon>
    </lineage>
</organism>
<keyword evidence="5 6" id="KW-0472">Membrane</keyword>
<protein>
    <submittedName>
        <fullName evidence="7">Uncharacterized protein</fullName>
    </submittedName>
</protein>
<evidence type="ECO:0000313" key="8">
    <source>
        <dbReference type="Proteomes" id="UP000887013"/>
    </source>
</evidence>
<evidence type="ECO:0000256" key="6">
    <source>
        <dbReference type="SAM" id="Phobius"/>
    </source>
</evidence>
<feature type="transmembrane region" description="Helical" evidence="6">
    <location>
        <begin position="50"/>
        <end position="69"/>
    </location>
</feature>
<evidence type="ECO:0000256" key="2">
    <source>
        <dbReference type="ARBA" id="ARBA00007304"/>
    </source>
</evidence>
<reference evidence="7" key="1">
    <citation type="submission" date="2020-08" db="EMBL/GenBank/DDBJ databases">
        <title>Multicomponent nature underlies the extraordinary mechanical properties of spider dragline silk.</title>
        <authorList>
            <person name="Kono N."/>
            <person name="Nakamura H."/>
            <person name="Mori M."/>
            <person name="Yoshida Y."/>
            <person name="Ohtoshi R."/>
            <person name="Malay A.D."/>
            <person name="Moran D.A.P."/>
            <person name="Tomita M."/>
            <person name="Numata K."/>
            <person name="Arakawa K."/>
        </authorList>
    </citation>
    <scope>NUCLEOTIDE SEQUENCE</scope>
</reference>
<dbReference type="EMBL" id="BMAW01066867">
    <property type="protein sequence ID" value="GFT56916.1"/>
    <property type="molecule type" value="Genomic_DNA"/>
</dbReference>
<name>A0A8X6TXD8_NEPPI</name>
<sequence length="125" mass="14419">MLVEIQKVNLPKTKRKADPFQIYWGFFCDSFDLDCIEDMLPALLAIMRNYVPYVTLPISIVIGVIGYNIEGLISDKFTPTKKISVEEERLERQLKEMDDSNDLATQSLKSKSFVPKTVFERNIKP</sequence>
<keyword evidence="3 6" id="KW-0812">Transmembrane</keyword>
<dbReference type="Pfam" id="PF15990">
    <property type="entry name" value="UPF0767"/>
    <property type="match status" value="1"/>
</dbReference>
<gene>
    <name evidence="7" type="primary">X975_19873</name>
    <name evidence="7" type="ORF">NPIL_544341</name>
</gene>
<evidence type="ECO:0000313" key="7">
    <source>
        <dbReference type="EMBL" id="GFT56916.1"/>
    </source>
</evidence>
<dbReference type="GO" id="GO:0016020">
    <property type="term" value="C:membrane"/>
    <property type="evidence" value="ECO:0007669"/>
    <property type="project" value="UniProtKB-SubCell"/>
</dbReference>
<comment type="subcellular location">
    <subcellularLocation>
        <location evidence="1">Membrane</location>
        <topology evidence="1">Single-pass membrane protein</topology>
    </subcellularLocation>
</comment>
<dbReference type="InterPro" id="IPR031933">
    <property type="entry name" value="UPF0767"/>
</dbReference>
<dbReference type="PANTHER" id="PTHR28599:SF1">
    <property type="entry name" value="SMALL INTEGRAL MEMBRANE PROTEIN 12"/>
    <property type="match status" value="1"/>
</dbReference>
<dbReference type="PANTHER" id="PTHR28599">
    <property type="entry name" value="SMALL INTEGRAL MEMBRANE PROTEIN 12"/>
    <property type="match status" value="1"/>
</dbReference>
<proteinExistence type="inferred from homology"/>
<dbReference type="Proteomes" id="UP000887013">
    <property type="component" value="Unassembled WGS sequence"/>
</dbReference>
<dbReference type="AlphaFoldDB" id="A0A8X6TXD8"/>
<evidence type="ECO:0000256" key="1">
    <source>
        <dbReference type="ARBA" id="ARBA00004167"/>
    </source>
</evidence>
<evidence type="ECO:0000256" key="4">
    <source>
        <dbReference type="ARBA" id="ARBA00022989"/>
    </source>
</evidence>